<evidence type="ECO:0000256" key="1">
    <source>
        <dbReference type="SAM" id="Phobius"/>
    </source>
</evidence>
<keyword evidence="1" id="KW-0472">Membrane</keyword>
<reference evidence="3" key="1">
    <citation type="submission" date="2016-10" db="EMBL/GenBank/DDBJ databases">
        <authorList>
            <person name="Varghese N."/>
            <person name="Submissions S."/>
        </authorList>
    </citation>
    <scope>NUCLEOTIDE SEQUENCE [LARGE SCALE GENOMIC DNA]</scope>
    <source>
        <strain evidence="3">DSM 18579</strain>
    </source>
</reference>
<dbReference type="Proteomes" id="UP000242642">
    <property type="component" value="Unassembled WGS sequence"/>
</dbReference>
<feature type="transmembrane region" description="Helical" evidence="1">
    <location>
        <begin position="7"/>
        <end position="24"/>
    </location>
</feature>
<protein>
    <submittedName>
        <fullName evidence="2">Uncharacterized protein</fullName>
    </submittedName>
</protein>
<accession>A0A1I0DJR8</accession>
<sequence>MSRKHALIYGTFMYLNTAFCFAISDSGFSSKTKPIEGHAPYISSISGYQDNKDRFIYDILEQPMAFVGATLHLPSFFCLNEQILHGSNIHTPQFFHYSDADNDACAYEQQHDVRWFILDSGTRDWFTVTSWDELNTIEITNDEFPGSILAPDPTSPSMLTNALVIPEAALNKRIGFIYTPISNTGSPKIGAPIKVWDLSYYWGQNPSALGMAIDETNTGKKLGLTEDFSGGGVIQPKYQPPEIKDLIITSRFAPGEQLKAEYEFVANNQNSRGDYSRLWWGENNTITKAKIGNQNYSLEKYSPVITKNDMGKTLEVTVLPITFIEPFIMLAGEPVTSLQVTHPPTIDDLTIDIPLKIGSRITASYDYFFYNTTPESDISSYSWQLVDPDNTIEELISGVVTQSGVVEIGPQIELIHNGRTLRLVMIPRDISGVSGIETSTEDEIEKLTGLGLSTFVSTLRVGEDKTTALRAIGYFSLGTINEVTELGIWKSTDPDLIVDSYGIASLSPSAKVKKEVQVNFTYKNFTLFIMIEILPAEEASF</sequence>
<dbReference type="OrthoDB" id="6192638at2"/>
<dbReference type="AlphaFoldDB" id="A0A1I0DJR8"/>
<dbReference type="EMBL" id="FOHV01000017">
    <property type="protein sequence ID" value="SET32707.1"/>
    <property type="molecule type" value="Genomic_DNA"/>
</dbReference>
<keyword evidence="1" id="KW-0812">Transmembrane</keyword>
<evidence type="ECO:0000313" key="2">
    <source>
        <dbReference type="EMBL" id="SET32707.1"/>
    </source>
</evidence>
<keyword evidence="1" id="KW-1133">Transmembrane helix</keyword>
<name>A0A1I0DJR8_9GAMM</name>
<organism evidence="2 3">
    <name type="scientific">Thorsellia anophelis DSM 18579</name>
    <dbReference type="NCBI Taxonomy" id="1123402"/>
    <lineage>
        <taxon>Bacteria</taxon>
        <taxon>Pseudomonadati</taxon>
        <taxon>Pseudomonadota</taxon>
        <taxon>Gammaproteobacteria</taxon>
        <taxon>Enterobacterales</taxon>
        <taxon>Thorselliaceae</taxon>
        <taxon>Thorsellia</taxon>
    </lineage>
</organism>
<proteinExistence type="predicted"/>
<keyword evidence="3" id="KW-1185">Reference proteome</keyword>
<dbReference type="RefSeq" id="WP_093320517.1">
    <property type="nucleotide sequence ID" value="NZ_FOHV01000017.1"/>
</dbReference>
<evidence type="ECO:0000313" key="3">
    <source>
        <dbReference type="Proteomes" id="UP000242642"/>
    </source>
</evidence>
<gene>
    <name evidence="2" type="ORF">SAMN02583745_02019</name>
</gene>